<evidence type="ECO:0000313" key="2">
    <source>
        <dbReference type="EMBL" id="NKY66748.1"/>
    </source>
</evidence>
<dbReference type="EMBL" id="FMAW01000004">
    <property type="protein sequence ID" value="SCB86456.1"/>
    <property type="molecule type" value="Genomic_DNA"/>
</dbReference>
<gene>
    <name evidence="3" type="ORF">GA0061075_10488</name>
    <name evidence="2" type="ORF">HF960_03490</name>
</gene>
<dbReference type="SUPFAM" id="SSF56784">
    <property type="entry name" value="HAD-like"/>
    <property type="match status" value="1"/>
</dbReference>
<dbReference type="InterPro" id="IPR023214">
    <property type="entry name" value="HAD_sf"/>
</dbReference>
<keyword evidence="4" id="KW-1185">Reference proteome</keyword>
<evidence type="ECO:0000313" key="3">
    <source>
        <dbReference type="EMBL" id="SCB86456.1"/>
    </source>
</evidence>
<dbReference type="AlphaFoldDB" id="A0A4Y4G8Q0"/>
<evidence type="ECO:0000313" key="5">
    <source>
        <dbReference type="Proteomes" id="UP000585749"/>
    </source>
</evidence>
<dbReference type="Pfam" id="PF06941">
    <property type="entry name" value="NT5C"/>
    <property type="match status" value="1"/>
</dbReference>
<accession>A0A4Y4G8Q0</accession>
<reference evidence="2 5" key="2">
    <citation type="submission" date="2020-04" db="EMBL/GenBank/DDBJ databases">
        <title>MicrobeNet Type strains.</title>
        <authorList>
            <person name="Nicholson A.C."/>
        </authorList>
    </citation>
    <scope>NUCLEOTIDE SEQUENCE [LARGE SCALE GENOMIC DNA]</scope>
    <source>
        <strain evidence="2 5">CCUG 33494</strain>
    </source>
</reference>
<dbReference type="Proteomes" id="UP000585749">
    <property type="component" value="Unassembled WGS sequence"/>
</dbReference>
<dbReference type="InterPro" id="IPR010708">
    <property type="entry name" value="5'(3')-deoxyribonucleotidase"/>
</dbReference>
<evidence type="ECO:0000313" key="4">
    <source>
        <dbReference type="Proteomes" id="UP000182448"/>
    </source>
</evidence>
<name>A0A4Y4G8Q0_WEIHE</name>
<comment type="similarity">
    <text evidence="1">Belongs to the 5'(3')-deoxyribonucleotidase family.</text>
</comment>
<dbReference type="GeneID" id="72423848"/>
<evidence type="ECO:0000256" key="1">
    <source>
        <dbReference type="ARBA" id="ARBA00009589"/>
    </source>
</evidence>
<proteinExistence type="inferred from homology"/>
<dbReference type="OrthoDB" id="278110at2"/>
<comment type="caution">
    <text evidence="2">The sequence shown here is derived from an EMBL/GenBank/DDBJ whole genome shotgun (WGS) entry which is preliminary data.</text>
</comment>
<dbReference type="InterPro" id="IPR036412">
    <property type="entry name" value="HAD-like_sf"/>
</dbReference>
<dbReference type="Proteomes" id="UP000182448">
    <property type="component" value="Unassembled WGS sequence"/>
</dbReference>
<dbReference type="RefSeq" id="WP_074427090.1">
    <property type="nucleotide sequence ID" value="NZ_BJEG01000002.1"/>
</dbReference>
<reference evidence="3 4" key="1">
    <citation type="submission" date="2016-08" db="EMBL/GenBank/DDBJ databases">
        <authorList>
            <person name="Varghese N."/>
            <person name="Submissions Spin"/>
        </authorList>
    </citation>
    <scope>NUCLEOTIDE SEQUENCE [LARGE SCALE GENOMIC DNA]</scope>
    <source>
        <strain evidence="3 4">R-53116</strain>
    </source>
</reference>
<dbReference type="Gene3D" id="3.40.50.1000">
    <property type="entry name" value="HAD superfamily/HAD-like"/>
    <property type="match status" value="1"/>
</dbReference>
<dbReference type="GO" id="GO:0009264">
    <property type="term" value="P:deoxyribonucleotide catabolic process"/>
    <property type="evidence" value="ECO:0007669"/>
    <property type="project" value="InterPro"/>
</dbReference>
<dbReference type="GO" id="GO:0008253">
    <property type="term" value="F:5'-nucleotidase activity"/>
    <property type="evidence" value="ECO:0007669"/>
    <property type="project" value="InterPro"/>
</dbReference>
<protein>
    <submittedName>
        <fullName evidence="3">5' nucleotidase, deoxy (Pyrimidine), type C protein (NT5C)</fullName>
    </submittedName>
</protein>
<dbReference type="EMBL" id="JAAXPM010000003">
    <property type="protein sequence ID" value="NKY66748.1"/>
    <property type="molecule type" value="Genomic_DNA"/>
</dbReference>
<sequence length="189" mass="22145">MDNTLVNTLPILNAESENIKKYHVNKPDQIPGIFRDLKPLPGAVDGIFKLANYYDLYILSTAPWENPSSWQDKINWLTEYFGNDENSPFYKKVILTHKKDLVKMPSSMLLDDRPYHGASDWDDKKLDSFWLQYGYDPRLVWTEDLVPFLISIAQSNEDSLRTDIIHANEKAQHKLRHATDEFKKESWEQ</sequence>
<organism evidence="2 5">
    <name type="scientific">Weissella hellenica</name>
    <dbReference type="NCBI Taxonomy" id="46256"/>
    <lineage>
        <taxon>Bacteria</taxon>
        <taxon>Bacillati</taxon>
        <taxon>Bacillota</taxon>
        <taxon>Bacilli</taxon>
        <taxon>Lactobacillales</taxon>
        <taxon>Lactobacillaceae</taxon>
        <taxon>Weissella</taxon>
    </lineage>
</organism>